<feature type="compositionally biased region" description="Polar residues" evidence="1">
    <location>
        <begin position="120"/>
        <end position="139"/>
    </location>
</feature>
<dbReference type="Proteomes" id="UP001497482">
    <property type="component" value="Chromosome 14"/>
</dbReference>
<keyword evidence="3" id="KW-1185">Reference proteome</keyword>
<organism evidence="2 3">
    <name type="scientific">Knipowitschia caucasica</name>
    <name type="common">Caucasian dwarf goby</name>
    <name type="synonym">Pomatoschistus caucasicus</name>
    <dbReference type="NCBI Taxonomy" id="637954"/>
    <lineage>
        <taxon>Eukaryota</taxon>
        <taxon>Metazoa</taxon>
        <taxon>Chordata</taxon>
        <taxon>Craniata</taxon>
        <taxon>Vertebrata</taxon>
        <taxon>Euteleostomi</taxon>
        <taxon>Actinopterygii</taxon>
        <taxon>Neopterygii</taxon>
        <taxon>Teleostei</taxon>
        <taxon>Neoteleostei</taxon>
        <taxon>Acanthomorphata</taxon>
        <taxon>Gobiaria</taxon>
        <taxon>Gobiiformes</taxon>
        <taxon>Gobioidei</taxon>
        <taxon>Gobiidae</taxon>
        <taxon>Gobiinae</taxon>
        <taxon>Knipowitschia</taxon>
    </lineage>
</organism>
<reference evidence="2 3" key="1">
    <citation type="submission" date="2024-04" db="EMBL/GenBank/DDBJ databases">
        <authorList>
            <person name="Waldvogel A.-M."/>
            <person name="Schoenle A."/>
        </authorList>
    </citation>
    <scope>NUCLEOTIDE SEQUENCE [LARGE SCALE GENOMIC DNA]</scope>
</reference>
<sequence length="139" mass="15569">MSRSAQRLPSGPRQQQHKDPRAKQMRTGFSLNVVLTPPSRAQEDRGPPPPPSCHDIMGLIRHSSALSTLRTPRSVFWLGLSCRPRREPPQGLILSSVQLLMHLVSPALVHEPAGMDKQQENLPSDSKNSAFKKQPQWKQ</sequence>
<dbReference type="AlphaFoldDB" id="A0AAV2JZB5"/>
<evidence type="ECO:0000256" key="1">
    <source>
        <dbReference type="SAM" id="MobiDB-lite"/>
    </source>
</evidence>
<accession>A0AAV2JZB5</accession>
<protein>
    <submittedName>
        <fullName evidence="2">Uncharacterized protein</fullName>
    </submittedName>
</protein>
<dbReference type="EMBL" id="OZ035836">
    <property type="protein sequence ID" value="CAL1580744.1"/>
    <property type="molecule type" value="Genomic_DNA"/>
</dbReference>
<evidence type="ECO:0000313" key="2">
    <source>
        <dbReference type="EMBL" id="CAL1580744.1"/>
    </source>
</evidence>
<feature type="region of interest" description="Disordered" evidence="1">
    <location>
        <begin position="1"/>
        <end position="28"/>
    </location>
</feature>
<evidence type="ECO:0000313" key="3">
    <source>
        <dbReference type="Proteomes" id="UP001497482"/>
    </source>
</evidence>
<proteinExistence type="predicted"/>
<gene>
    <name evidence="2" type="ORF">KC01_LOCUS11556</name>
</gene>
<feature type="region of interest" description="Disordered" evidence="1">
    <location>
        <begin position="111"/>
        <end position="139"/>
    </location>
</feature>
<name>A0AAV2JZB5_KNICA</name>